<dbReference type="AlphaFoldDB" id="A0A0D2E0J5"/>
<dbReference type="GeneID" id="27353563"/>
<keyword evidence="7 8" id="KW-0472">Membrane</keyword>
<dbReference type="PANTHER" id="PTHR31686">
    <property type="match status" value="1"/>
</dbReference>
<evidence type="ECO:0000256" key="3">
    <source>
        <dbReference type="ARBA" id="ARBA00022448"/>
    </source>
</evidence>
<protein>
    <submittedName>
        <fullName evidence="9">Uncharacterized protein</fullName>
    </submittedName>
</protein>
<keyword evidence="5 8" id="KW-0812">Transmembrane</keyword>
<name>A0A0D2E0J5_9EURO</name>
<evidence type="ECO:0000313" key="9">
    <source>
        <dbReference type="EMBL" id="KIW48933.1"/>
    </source>
</evidence>
<dbReference type="Proteomes" id="UP000053342">
    <property type="component" value="Unassembled WGS sequence"/>
</dbReference>
<dbReference type="RefSeq" id="XP_016269149.1">
    <property type="nucleotide sequence ID" value="XM_016402096.1"/>
</dbReference>
<dbReference type="GO" id="GO:0000319">
    <property type="term" value="F:sulfite transmembrane transporter activity"/>
    <property type="evidence" value="ECO:0007669"/>
    <property type="project" value="TreeGrafter"/>
</dbReference>
<dbReference type="GO" id="GO:0005886">
    <property type="term" value="C:plasma membrane"/>
    <property type="evidence" value="ECO:0007669"/>
    <property type="project" value="UniProtKB-SubCell"/>
</dbReference>
<gene>
    <name evidence="9" type="ORF">PV06_01489</name>
</gene>
<dbReference type="InterPro" id="IPR038665">
    <property type="entry name" value="Voltage-dep_anion_channel_sf"/>
</dbReference>
<accession>A0A0D2E0J5</accession>
<dbReference type="VEuPathDB" id="FungiDB:PV06_01489"/>
<feature type="transmembrane region" description="Helical" evidence="8">
    <location>
        <begin position="107"/>
        <end position="132"/>
    </location>
</feature>
<evidence type="ECO:0000256" key="6">
    <source>
        <dbReference type="ARBA" id="ARBA00022989"/>
    </source>
</evidence>
<feature type="transmembrane region" description="Helical" evidence="8">
    <location>
        <begin position="230"/>
        <end position="255"/>
    </location>
</feature>
<comment type="subcellular location">
    <subcellularLocation>
        <location evidence="1">Cell membrane</location>
        <topology evidence="1">Multi-pass membrane protein</topology>
    </subcellularLocation>
</comment>
<keyword evidence="3" id="KW-0813">Transport</keyword>
<feature type="transmembrane region" description="Helical" evidence="8">
    <location>
        <begin position="43"/>
        <end position="62"/>
    </location>
</feature>
<evidence type="ECO:0000256" key="7">
    <source>
        <dbReference type="ARBA" id="ARBA00023136"/>
    </source>
</evidence>
<evidence type="ECO:0000256" key="5">
    <source>
        <dbReference type="ARBA" id="ARBA00022692"/>
    </source>
</evidence>
<organism evidence="9 10">
    <name type="scientific">Exophiala oligosperma</name>
    <dbReference type="NCBI Taxonomy" id="215243"/>
    <lineage>
        <taxon>Eukaryota</taxon>
        <taxon>Fungi</taxon>
        <taxon>Dikarya</taxon>
        <taxon>Ascomycota</taxon>
        <taxon>Pezizomycotina</taxon>
        <taxon>Eurotiomycetes</taxon>
        <taxon>Chaetothyriomycetidae</taxon>
        <taxon>Chaetothyriales</taxon>
        <taxon>Herpotrichiellaceae</taxon>
        <taxon>Exophiala</taxon>
    </lineage>
</organism>
<feature type="transmembrane region" description="Helical" evidence="8">
    <location>
        <begin position="175"/>
        <end position="193"/>
    </location>
</feature>
<dbReference type="PANTHER" id="PTHR31686:SF1">
    <property type="entry name" value="SULFITE EFFLUX PUMP SSU1"/>
    <property type="match status" value="1"/>
</dbReference>
<reference evidence="9 10" key="1">
    <citation type="submission" date="2015-01" db="EMBL/GenBank/DDBJ databases">
        <title>The Genome Sequence of Exophiala oligosperma CBS72588.</title>
        <authorList>
            <consortium name="The Broad Institute Genomics Platform"/>
            <person name="Cuomo C."/>
            <person name="de Hoog S."/>
            <person name="Gorbushina A."/>
            <person name="Stielow B."/>
            <person name="Teixiera M."/>
            <person name="Abouelleil A."/>
            <person name="Chapman S.B."/>
            <person name="Priest M."/>
            <person name="Young S.K."/>
            <person name="Wortman J."/>
            <person name="Nusbaum C."/>
            <person name="Birren B."/>
        </authorList>
    </citation>
    <scope>NUCLEOTIDE SEQUENCE [LARGE SCALE GENOMIC DNA]</scope>
    <source>
        <strain evidence="9 10">CBS 72588</strain>
    </source>
</reference>
<dbReference type="Gene3D" id="1.50.10.150">
    <property type="entry name" value="Voltage-dependent anion channel"/>
    <property type="match status" value="1"/>
</dbReference>
<dbReference type="InterPro" id="IPR051629">
    <property type="entry name" value="Sulfite_efflux_TDT"/>
</dbReference>
<evidence type="ECO:0000256" key="2">
    <source>
        <dbReference type="ARBA" id="ARBA00008566"/>
    </source>
</evidence>
<evidence type="ECO:0000256" key="4">
    <source>
        <dbReference type="ARBA" id="ARBA00022475"/>
    </source>
</evidence>
<dbReference type="HOGENOM" id="CLU_1034512_0_0_1"/>
<comment type="similarity">
    <text evidence="2">Belongs to the tellurite-resistance/dicarboxylate transporter (TDT) family.</text>
</comment>
<dbReference type="EMBL" id="KN847332">
    <property type="protein sequence ID" value="KIW48933.1"/>
    <property type="molecule type" value="Genomic_DNA"/>
</dbReference>
<proteinExistence type="inferred from homology"/>
<dbReference type="InterPro" id="IPR004695">
    <property type="entry name" value="SLAC1/Mae1/Ssu1/TehA"/>
</dbReference>
<dbReference type="OrthoDB" id="1099at2759"/>
<keyword evidence="4" id="KW-1003">Cell membrane</keyword>
<feature type="transmembrane region" description="Helical" evidence="8">
    <location>
        <begin position="144"/>
        <end position="163"/>
    </location>
</feature>
<feature type="transmembrane region" description="Helical" evidence="8">
    <location>
        <begin position="74"/>
        <end position="95"/>
    </location>
</feature>
<evidence type="ECO:0000256" key="1">
    <source>
        <dbReference type="ARBA" id="ARBA00004651"/>
    </source>
</evidence>
<feature type="transmembrane region" description="Helical" evidence="8">
    <location>
        <begin position="6"/>
        <end position="22"/>
    </location>
</feature>
<keyword evidence="10" id="KW-1185">Reference proteome</keyword>
<evidence type="ECO:0000256" key="8">
    <source>
        <dbReference type="SAM" id="Phobius"/>
    </source>
</evidence>
<evidence type="ECO:0000313" key="10">
    <source>
        <dbReference type="Proteomes" id="UP000053342"/>
    </source>
</evidence>
<dbReference type="Pfam" id="PF03595">
    <property type="entry name" value="SLAC1"/>
    <property type="match status" value="1"/>
</dbReference>
<keyword evidence="6 8" id="KW-1133">Transmembrane helix</keyword>
<sequence length="269" mass="29934">MAYIFWIADICIFAFFMVLSSLRAMMYPRVAKSVLKDFSKTSYLGTMVVAFETIILGIASFYSHHQAAMYVAEVMYWIAAASSIFVACVGIFFMYERQPQHSFSDITGVWFLTFIPLIVESTVGGAIAPQLAYKNSVTVLVTSFLMWSVGVGMSTIILPLYLWRLMSFQLPPREAITSTYIPVGPFGMGAYSIQQLAMVFASHITKHRFFLGRTSHVPNDEPTLATISEVLHWIGILVALVQLGIASFLVVEACLSVFAKVPKKFNVGQ</sequence>